<sequence>MAGTVFKTIKKKIDKEDNEYFIVCFEFNCNDFEKANKIKENQKKAIAYCDNVKPYFDNIRIQCDILEQLVDDRIWPLTKYRELLFIR</sequence>
<name>A0A0F9M7I2_9ZZZZ</name>
<dbReference type="Gene3D" id="1.20.120.1560">
    <property type="match status" value="1"/>
</dbReference>
<gene>
    <name evidence="1" type="ORF">LCGC14_1189830</name>
</gene>
<proteinExistence type="predicted"/>
<comment type="caution">
    <text evidence="1">The sequence shown here is derived from an EMBL/GenBank/DDBJ whole genome shotgun (WGS) entry which is preliminary data.</text>
</comment>
<dbReference type="EMBL" id="LAZR01006028">
    <property type="protein sequence ID" value="KKM95271.1"/>
    <property type="molecule type" value="Genomic_DNA"/>
</dbReference>
<organism evidence="1">
    <name type="scientific">marine sediment metagenome</name>
    <dbReference type="NCBI Taxonomy" id="412755"/>
    <lineage>
        <taxon>unclassified sequences</taxon>
        <taxon>metagenomes</taxon>
        <taxon>ecological metagenomes</taxon>
    </lineage>
</organism>
<reference evidence="1" key="1">
    <citation type="journal article" date="2015" name="Nature">
        <title>Complex archaea that bridge the gap between prokaryotes and eukaryotes.</title>
        <authorList>
            <person name="Spang A."/>
            <person name="Saw J.H."/>
            <person name="Jorgensen S.L."/>
            <person name="Zaremba-Niedzwiedzka K."/>
            <person name="Martijn J."/>
            <person name="Lind A.E."/>
            <person name="van Eijk R."/>
            <person name="Schleper C."/>
            <person name="Guy L."/>
            <person name="Ettema T.J."/>
        </authorList>
    </citation>
    <scope>NUCLEOTIDE SEQUENCE</scope>
</reference>
<dbReference type="AlphaFoldDB" id="A0A0F9M7I2"/>
<evidence type="ECO:0000313" key="1">
    <source>
        <dbReference type="EMBL" id="KKM95271.1"/>
    </source>
</evidence>
<protein>
    <submittedName>
        <fullName evidence="1">Uncharacterized protein</fullName>
    </submittedName>
</protein>
<accession>A0A0F9M7I2</accession>